<reference evidence="1" key="1">
    <citation type="submission" date="2020-05" db="EMBL/GenBank/DDBJ databases">
        <authorList>
            <person name="Chiriac C."/>
            <person name="Salcher M."/>
            <person name="Ghai R."/>
            <person name="Kavagutti S V."/>
        </authorList>
    </citation>
    <scope>NUCLEOTIDE SEQUENCE</scope>
</reference>
<sequence>MGGVPVKQAEAELALRGDLQAAGAKGRSEFGRLAHAGKVRESIAICNYCRLAIGEDLQAMMFLPGLEPERSARDAGNGYEYLRTL</sequence>
<accession>A0A6J7N4Q2</accession>
<gene>
    <name evidence="1" type="ORF">UFOPK3954_00781</name>
</gene>
<dbReference type="AlphaFoldDB" id="A0A6J7N4Q2"/>
<protein>
    <submittedName>
        <fullName evidence="1">Unannotated protein</fullName>
    </submittedName>
</protein>
<organism evidence="1">
    <name type="scientific">freshwater metagenome</name>
    <dbReference type="NCBI Taxonomy" id="449393"/>
    <lineage>
        <taxon>unclassified sequences</taxon>
        <taxon>metagenomes</taxon>
        <taxon>ecological metagenomes</taxon>
    </lineage>
</organism>
<proteinExistence type="predicted"/>
<name>A0A6J7N4Q2_9ZZZZ</name>
<dbReference type="EMBL" id="CAFBON010000065">
    <property type="protein sequence ID" value="CAB4985114.1"/>
    <property type="molecule type" value="Genomic_DNA"/>
</dbReference>
<evidence type="ECO:0000313" key="1">
    <source>
        <dbReference type="EMBL" id="CAB4985114.1"/>
    </source>
</evidence>